<protein>
    <submittedName>
        <fullName evidence="7">TetR/AcrR family transcriptional regulator</fullName>
    </submittedName>
</protein>
<feature type="domain" description="HTH tetR-type" evidence="6">
    <location>
        <begin position="23"/>
        <end position="83"/>
    </location>
</feature>
<dbReference type="Gene3D" id="1.10.357.10">
    <property type="entry name" value="Tetracycline Repressor, domain 2"/>
    <property type="match status" value="1"/>
</dbReference>
<dbReference type="EMBL" id="BAABHS010000006">
    <property type="protein sequence ID" value="GAA4958150.1"/>
    <property type="molecule type" value="Genomic_DNA"/>
</dbReference>
<dbReference type="PANTHER" id="PTHR30055:SF148">
    <property type="entry name" value="TETR-FAMILY TRANSCRIPTIONAL REGULATOR"/>
    <property type="match status" value="1"/>
</dbReference>
<evidence type="ECO:0000256" key="2">
    <source>
        <dbReference type="ARBA" id="ARBA00023125"/>
    </source>
</evidence>
<keyword evidence="8" id="KW-1185">Reference proteome</keyword>
<dbReference type="Proteomes" id="UP001500466">
    <property type="component" value="Unassembled WGS sequence"/>
</dbReference>
<sequence length="199" mass="20946">MSPDTPVGADERPPARREGGRSARVREAVFSAAAELIAEGGAERLSIPAVAARAGVNPTTVYRRWGDAAGLLRDVTANRLAPHDPPPDTGTLRGDLSAWAAQTLGTITTTEGLALLRGSVACAATSEGPSPRMAARESQLAAILAHAAERGDPHPTLRQTLDYLLAPLYLRVLLNLAPADTAYADTLVDDLVRHYAKPD</sequence>
<comment type="caution">
    <text evidence="7">The sequence shown here is derived from an EMBL/GenBank/DDBJ whole genome shotgun (WGS) entry which is preliminary data.</text>
</comment>
<dbReference type="SUPFAM" id="SSF46689">
    <property type="entry name" value="Homeodomain-like"/>
    <property type="match status" value="1"/>
</dbReference>
<reference evidence="8" key="1">
    <citation type="journal article" date="2019" name="Int. J. Syst. Evol. Microbiol.">
        <title>The Global Catalogue of Microorganisms (GCM) 10K type strain sequencing project: providing services to taxonomists for standard genome sequencing and annotation.</title>
        <authorList>
            <consortium name="The Broad Institute Genomics Platform"/>
            <consortium name="The Broad Institute Genome Sequencing Center for Infectious Disease"/>
            <person name="Wu L."/>
            <person name="Ma J."/>
        </authorList>
    </citation>
    <scope>NUCLEOTIDE SEQUENCE [LARGE SCALE GENOMIC DNA]</scope>
    <source>
        <strain evidence="8">JCM 17986</strain>
    </source>
</reference>
<evidence type="ECO:0000256" key="1">
    <source>
        <dbReference type="ARBA" id="ARBA00023015"/>
    </source>
</evidence>
<evidence type="ECO:0000256" key="5">
    <source>
        <dbReference type="SAM" id="MobiDB-lite"/>
    </source>
</evidence>
<feature type="DNA-binding region" description="H-T-H motif" evidence="4">
    <location>
        <begin position="46"/>
        <end position="65"/>
    </location>
</feature>
<dbReference type="InterPro" id="IPR001647">
    <property type="entry name" value="HTH_TetR"/>
</dbReference>
<dbReference type="PRINTS" id="PR00455">
    <property type="entry name" value="HTHTETR"/>
</dbReference>
<dbReference type="Pfam" id="PF16859">
    <property type="entry name" value="TetR_C_11"/>
    <property type="match status" value="1"/>
</dbReference>
<proteinExistence type="predicted"/>
<dbReference type="Pfam" id="PF00440">
    <property type="entry name" value="TetR_N"/>
    <property type="match status" value="1"/>
</dbReference>
<dbReference type="InterPro" id="IPR009057">
    <property type="entry name" value="Homeodomain-like_sf"/>
</dbReference>
<organism evidence="7 8">
    <name type="scientific">Yinghuangia aomiensis</name>
    <dbReference type="NCBI Taxonomy" id="676205"/>
    <lineage>
        <taxon>Bacteria</taxon>
        <taxon>Bacillati</taxon>
        <taxon>Actinomycetota</taxon>
        <taxon>Actinomycetes</taxon>
        <taxon>Kitasatosporales</taxon>
        <taxon>Streptomycetaceae</taxon>
        <taxon>Yinghuangia</taxon>
    </lineage>
</organism>
<dbReference type="InterPro" id="IPR011075">
    <property type="entry name" value="TetR_C"/>
</dbReference>
<dbReference type="Gene3D" id="1.10.10.60">
    <property type="entry name" value="Homeodomain-like"/>
    <property type="match status" value="1"/>
</dbReference>
<evidence type="ECO:0000256" key="4">
    <source>
        <dbReference type="PROSITE-ProRule" id="PRU00335"/>
    </source>
</evidence>
<dbReference type="RefSeq" id="WP_345675076.1">
    <property type="nucleotide sequence ID" value="NZ_BAABHS010000006.1"/>
</dbReference>
<evidence type="ECO:0000313" key="7">
    <source>
        <dbReference type="EMBL" id="GAA4958150.1"/>
    </source>
</evidence>
<name>A0ABP9H601_9ACTN</name>
<accession>A0ABP9H601</accession>
<dbReference type="PANTHER" id="PTHR30055">
    <property type="entry name" value="HTH-TYPE TRANSCRIPTIONAL REGULATOR RUTR"/>
    <property type="match status" value="1"/>
</dbReference>
<feature type="compositionally biased region" description="Basic and acidic residues" evidence="5">
    <location>
        <begin position="9"/>
        <end position="23"/>
    </location>
</feature>
<evidence type="ECO:0000313" key="8">
    <source>
        <dbReference type="Proteomes" id="UP001500466"/>
    </source>
</evidence>
<evidence type="ECO:0000256" key="3">
    <source>
        <dbReference type="ARBA" id="ARBA00023163"/>
    </source>
</evidence>
<feature type="region of interest" description="Disordered" evidence="5">
    <location>
        <begin position="1"/>
        <end position="23"/>
    </location>
</feature>
<evidence type="ECO:0000259" key="6">
    <source>
        <dbReference type="PROSITE" id="PS50977"/>
    </source>
</evidence>
<keyword evidence="2 4" id="KW-0238">DNA-binding</keyword>
<dbReference type="SUPFAM" id="SSF48498">
    <property type="entry name" value="Tetracyclin repressor-like, C-terminal domain"/>
    <property type="match status" value="1"/>
</dbReference>
<dbReference type="InterPro" id="IPR050109">
    <property type="entry name" value="HTH-type_TetR-like_transc_reg"/>
</dbReference>
<dbReference type="InterPro" id="IPR036271">
    <property type="entry name" value="Tet_transcr_reg_TetR-rel_C_sf"/>
</dbReference>
<gene>
    <name evidence="7" type="ORF">GCM10023205_20870</name>
</gene>
<dbReference type="PROSITE" id="PS50977">
    <property type="entry name" value="HTH_TETR_2"/>
    <property type="match status" value="1"/>
</dbReference>
<keyword evidence="1" id="KW-0805">Transcription regulation</keyword>
<keyword evidence="3" id="KW-0804">Transcription</keyword>